<organism evidence="2">
    <name type="scientific">Nonlabens antarcticus</name>
    <dbReference type="NCBI Taxonomy" id="392714"/>
    <lineage>
        <taxon>Bacteria</taxon>
        <taxon>Pseudomonadati</taxon>
        <taxon>Bacteroidota</taxon>
        <taxon>Flavobacteriia</taxon>
        <taxon>Flavobacteriales</taxon>
        <taxon>Flavobacteriaceae</taxon>
        <taxon>Nonlabens</taxon>
    </lineage>
</organism>
<feature type="non-terminal residue" evidence="2">
    <location>
        <position position="1"/>
    </location>
</feature>
<name>A0A0A7W7V7_9FLAO</name>
<proteinExistence type="predicted"/>
<keyword evidence="1" id="KW-0472">Membrane</keyword>
<evidence type="ECO:0000313" key="2">
    <source>
        <dbReference type="EMBL" id="AJB29877.1"/>
    </source>
</evidence>
<feature type="non-terminal residue" evidence="2">
    <location>
        <position position="121"/>
    </location>
</feature>
<dbReference type="GO" id="GO:0004497">
    <property type="term" value="F:monooxygenase activity"/>
    <property type="evidence" value="ECO:0007669"/>
    <property type="project" value="UniProtKB-KW"/>
</dbReference>
<feature type="transmembrane region" description="Helical" evidence="1">
    <location>
        <begin position="60"/>
        <end position="79"/>
    </location>
</feature>
<evidence type="ECO:0000256" key="1">
    <source>
        <dbReference type="SAM" id="Phobius"/>
    </source>
</evidence>
<accession>A0A0A7W7V7</accession>
<keyword evidence="1" id="KW-0812">Transmembrane</keyword>
<feature type="transmembrane region" description="Helical" evidence="1">
    <location>
        <begin position="20"/>
        <end position="40"/>
    </location>
</feature>
<dbReference type="EMBL" id="KP174833">
    <property type="protein sequence ID" value="AJB29877.1"/>
    <property type="molecule type" value="Genomic_DNA"/>
</dbReference>
<keyword evidence="1" id="KW-1133">Transmembrane helix</keyword>
<reference evidence="2" key="1">
    <citation type="journal article" date="2016" name="MicrobiologyOpen">
        <title>Diversity and functional analysis of light-driven pumping rhodopsins in marine Flavobacteria.</title>
        <authorList>
            <person name="Kwon Y.M."/>
            <person name="Kim S.Y."/>
            <person name="Jung K.H."/>
            <person name="Kim S.J."/>
        </authorList>
    </citation>
    <scope>NUCLEOTIDE SEQUENCE</scope>
    <source>
        <strain evidence="2">AKS622</strain>
    </source>
</reference>
<dbReference type="AlphaFoldDB" id="A0A0A7W7V7"/>
<feature type="transmembrane region" description="Helical" evidence="1">
    <location>
        <begin position="91"/>
        <end position="120"/>
    </location>
</feature>
<sequence length="121" mass="14098">LSAYHFGEEHIHPWISSKNIAIHLQCFFYGLSVFALLFLANAPELVPLFGSNGFKIDIISWNYILTLPFIVIQFILAFGNTLQGKLKWTAFFILQLSLALLYWVFLEMDLLLGFLFYFILW</sequence>
<protein>
    <submittedName>
        <fullName evidence="2">Beta-carotene 15,15'-monooxygenase-like protein</fullName>
    </submittedName>
</protein>
<keyword evidence="2" id="KW-0503">Monooxygenase</keyword>
<keyword evidence="2" id="KW-0560">Oxidoreductase</keyword>